<comment type="caution">
    <text evidence="1">The sequence shown here is derived from an EMBL/GenBank/DDBJ whole genome shotgun (WGS) entry which is preliminary data.</text>
</comment>
<dbReference type="AlphaFoldDB" id="A0A843UG98"/>
<gene>
    <name evidence="1" type="ORF">Taro_017467</name>
</gene>
<evidence type="ECO:0000313" key="1">
    <source>
        <dbReference type="EMBL" id="MQL84952.1"/>
    </source>
</evidence>
<reference evidence="1" key="1">
    <citation type="submission" date="2017-07" db="EMBL/GenBank/DDBJ databases">
        <title>Taro Niue Genome Assembly and Annotation.</title>
        <authorList>
            <person name="Atibalentja N."/>
            <person name="Keating K."/>
            <person name="Fields C.J."/>
        </authorList>
    </citation>
    <scope>NUCLEOTIDE SEQUENCE</scope>
    <source>
        <strain evidence="1">Niue_2</strain>
        <tissue evidence="1">Leaf</tissue>
    </source>
</reference>
<sequence length="61" mass="6810">MDDSVGLVSYSSDASCVDTISFKTHEQLRWSGDASCVDAISFKTYGRLRRPGFIFKGRQLC</sequence>
<evidence type="ECO:0000313" key="2">
    <source>
        <dbReference type="Proteomes" id="UP000652761"/>
    </source>
</evidence>
<dbReference type="Proteomes" id="UP000652761">
    <property type="component" value="Unassembled WGS sequence"/>
</dbReference>
<name>A0A843UG98_COLES</name>
<keyword evidence="2" id="KW-1185">Reference proteome</keyword>
<proteinExistence type="predicted"/>
<dbReference type="EMBL" id="NMUH01000797">
    <property type="protein sequence ID" value="MQL84952.1"/>
    <property type="molecule type" value="Genomic_DNA"/>
</dbReference>
<protein>
    <submittedName>
        <fullName evidence="1">Uncharacterized protein</fullName>
    </submittedName>
</protein>
<accession>A0A843UG98</accession>
<organism evidence="1 2">
    <name type="scientific">Colocasia esculenta</name>
    <name type="common">Wild taro</name>
    <name type="synonym">Arum esculentum</name>
    <dbReference type="NCBI Taxonomy" id="4460"/>
    <lineage>
        <taxon>Eukaryota</taxon>
        <taxon>Viridiplantae</taxon>
        <taxon>Streptophyta</taxon>
        <taxon>Embryophyta</taxon>
        <taxon>Tracheophyta</taxon>
        <taxon>Spermatophyta</taxon>
        <taxon>Magnoliopsida</taxon>
        <taxon>Liliopsida</taxon>
        <taxon>Araceae</taxon>
        <taxon>Aroideae</taxon>
        <taxon>Colocasieae</taxon>
        <taxon>Colocasia</taxon>
    </lineage>
</organism>